<dbReference type="InterPro" id="IPR024849">
    <property type="entry name" value="Shootin-1"/>
</dbReference>
<name>A0ABN9HG97_9NEOB</name>
<comment type="similarity">
    <text evidence="7">Belongs to the shootin family.</text>
</comment>
<comment type="caution">
    <text evidence="15">The sequence shown here is derived from an EMBL/GenBank/DDBJ whole genome shotgun (WGS) entry which is preliminary data.</text>
</comment>
<evidence type="ECO:0000256" key="3">
    <source>
        <dbReference type="ARBA" id="ARBA00004486"/>
    </source>
</evidence>
<keyword evidence="16" id="KW-1185">Reference proteome</keyword>
<proteinExistence type="inferred from homology"/>
<dbReference type="PANTHER" id="PTHR46606:SF3">
    <property type="entry name" value="SHOOTIN-1"/>
    <property type="match status" value="1"/>
</dbReference>
<evidence type="ECO:0000256" key="11">
    <source>
        <dbReference type="ARBA" id="ARBA00023054"/>
    </source>
</evidence>
<evidence type="ECO:0000256" key="4">
    <source>
        <dbReference type="ARBA" id="ARBA00004489"/>
    </source>
</evidence>
<sequence>MEEEKKDLEVKLQSSESSVKDLKHAVEELQKRVHQAENPPPPPPPPPPPLPPPPPPNPIRSLMSIIRKKPSQASSSVKKEIASQPESEAVDDLKRQAVEEMMSRIKKGVHLRPVQQTVRIKSQQEPPEAAAPPAGCDEEAMTQPDEVKSQSSAVQELRSMLNTLGSSTSQKRHGTISTASTETELQRILRRRKVTTDQDASAGTLTSTESKSMPVLGSGTSLPLRQKGRNAESETRCGHPRSQMEGADKPIHIKQTSQSAEALRSSIEKADTTGNALGDCTEGCRRRCHQPC</sequence>
<evidence type="ECO:0000256" key="6">
    <source>
        <dbReference type="ARBA" id="ARBA00004624"/>
    </source>
</evidence>
<feature type="compositionally biased region" description="Polar residues" evidence="14">
    <location>
        <begin position="197"/>
        <end position="211"/>
    </location>
</feature>
<feature type="compositionally biased region" description="Low complexity" evidence="14">
    <location>
        <begin position="125"/>
        <end position="134"/>
    </location>
</feature>
<feature type="region of interest" description="Disordered" evidence="14">
    <location>
        <begin position="1"/>
        <end position="276"/>
    </location>
</feature>
<gene>
    <name evidence="15" type="ORF">SPARVUS_LOCUS16046844</name>
</gene>
<dbReference type="EMBL" id="CATNWA010021001">
    <property type="protein sequence ID" value="CAI9620818.1"/>
    <property type="molecule type" value="Genomic_DNA"/>
</dbReference>
<evidence type="ECO:0000256" key="10">
    <source>
        <dbReference type="ARBA" id="ARBA00022490"/>
    </source>
</evidence>
<evidence type="ECO:0000256" key="2">
    <source>
        <dbReference type="ARBA" id="ARBA00004484"/>
    </source>
</evidence>
<evidence type="ECO:0000256" key="1">
    <source>
        <dbReference type="ARBA" id="ARBA00004245"/>
    </source>
</evidence>
<organism evidence="15 16">
    <name type="scientific">Staurois parvus</name>
    <dbReference type="NCBI Taxonomy" id="386267"/>
    <lineage>
        <taxon>Eukaryota</taxon>
        <taxon>Metazoa</taxon>
        <taxon>Chordata</taxon>
        <taxon>Craniata</taxon>
        <taxon>Vertebrata</taxon>
        <taxon>Euteleostomi</taxon>
        <taxon>Amphibia</taxon>
        <taxon>Batrachia</taxon>
        <taxon>Anura</taxon>
        <taxon>Neobatrachia</taxon>
        <taxon>Ranoidea</taxon>
        <taxon>Ranidae</taxon>
        <taxon>Staurois</taxon>
    </lineage>
</organism>
<accession>A0ABN9HG97</accession>
<keyword evidence="12" id="KW-0206">Cytoskeleton</keyword>
<dbReference type="PANTHER" id="PTHR46606">
    <property type="entry name" value="SHOOTIN-1"/>
    <property type="match status" value="1"/>
</dbReference>
<evidence type="ECO:0000313" key="15">
    <source>
        <dbReference type="EMBL" id="CAI9620818.1"/>
    </source>
</evidence>
<protein>
    <recommendedName>
        <fullName evidence="8">Shootin-1</fullName>
    </recommendedName>
</protein>
<keyword evidence="13" id="KW-0966">Cell projection</keyword>
<feature type="compositionally biased region" description="Polar residues" evidence="14">
    <location>
        <begin position="149"/>
        <end position="183"/>
    </location>
</feature>
<evidence type="ECO:0000256" key="5">
    <source>
        <dbReference type="ARBA" id="ARBA00004510"/>
    </source>
</evidence>
<feature type="compositionally biased region" description="Basic and acidic residues" evidence="14">
    <location>
        <begin position="91"/>
        <end position="103"/>
    </location>
</feature>
<evidence type="ECO:0000256" key="9">
    <source>
        <dbReference type="ARBA" id="ARBA00022473"/>
    </source>
</evidence>
<evidence type="ECO:0000256" key="8">
    <source>
        <dbReference type="ARBA" id="ARBA00017666"/>
    </source>
</evidence>
<evidence type="ECO:0000256" key="7">
    <source>
        <dbReference type="ARBA" id="ARBA00010041"/>
    </source>
</evidence>
<keyword evidence="10" id="KW-0963">Cytoplasm</keyword>
<feature type="compositionally biased region" description="Polar residues" evidence="14">
    <location>
        <begin position="114"/>
        <end position="124"/>
    </location>
</feature>
<keyword evidence="11" id="KW-0175">Coiled coil</keyword>
<evidence type="ECO:0000313" key="16">
    <source>
        <dbReference type="Proteomes" id="UP001162483"/>
    </source>
</evidence>
<feature type="compositionally biased region" description="Pro residues" evidence="14">
    <location>
        <begin position="38"/>
        <end position="58"/>
    </location>
</feature>
<feature type="compositionally biased region" description="Basic and acidic residues" evidence="14">
    <location>
        <begin position="1"/>
        <end position="10"/>
    </location>
</feature>
<evidence type="ECO:0000256" key="14">
    <source>
        <dbReference type="SAM" id="MobiDB-lite"/>
    </source>
</evidence>
<evidence type="ECO:0000256" key="13">
    <source>
        <dbReference type="ARBA" id="ARBA00023273"/>
    </source>
</evidence>
<dbReference type="Proteomes" id="UP001162483">
    <property type="component" value="Unassembled WGS sequence"/>
</dbReference>
<reference evidence="15" key="1">
    <citation type="submission" date="2023-05" db="EMBL/GenBank/DDBJ databases">
        <authorList>
            <person name="Stuckert A."/>
        </authorList>
    </citation>
    <scope>NUCLEOTIDE SEQUENCE</scope>
</reference>
<keyword evidence="9" id="KW-0217">Developmental protein</keyword>
<evidence type="ECO:0000256" key="12">
    <source>
        <dbReference type="ARBA" id="ARBA00023212"/>
    </source>
</evidence>
<comment type="subcellular location">
    <subcellularLocation>
        <location evidence="4">Cell projection</location>
        <location evidence="4">Axon</location>
    </subcellularLocation>
    <subcellularLocation>
        <location evidence="3">Cell projection</location>
        <location evidence="3">Filopodium</location>
    </subcellularLocation>
    <subcellularLocation>
        <location evidence="6">Cell projection</location>
        <location evidence="6">Growth cone</location>
    </subcellularLocation>
    <subcellularLocation>
        <location evidence="5">Cell projection</location>
        <location evidence="5">Lamellipodium</location>
    </subcellularLocation>
    <subcellularLocation>
        <location evidence="1">Cytoplasm</location>
        <location evidence="1">Cytoskeleton</location>
    </subcellularLocation>
    <subcellularLocation>
        <location evidence="2">Perikaryon</location>
    </subcellularLocation>
</comment>
<feature type="compositionally biased region" description="Basic and acidic residues" evidence="14">
    <location>
        <begin position="18"/>
        <end position="35"/>
    </location>
</feature>